<organism evidence="1 2">
    <name type="scientific">Staphylotrichum tortipilum</name>
    <dbReference type="NCBI Taxonomy" id="2831512"/>
    <lineage>
        <taxon>Eukaryota</taxon>
        <taxon>Fungi</taxon>
        <taxon>Dikarya</taxon>
        <taxon>Ascomycota</taxon>
        <taxon>Pezizomycotina</taxon>
        <taxon>Sordariomycetes</taxon>
        <taxon>Sordariomycetidae</taxon>
        <taxon>Sordariales</taxon>
        <taxon>Chaetomiaceae</taxon>
        <taxon>Staphylotrichum</taxon>
    </lineage>
</organism>
<dbReference type="EMBL" id="MU855410">
    <property type="protein sequence ID" value="KAK3904175.1"/>
    <property type="molecule type" value="Genomic_DNA"/>
</dbReference>
<proteinExistence type="predicted"/>
<name>A0AAN6RV57_9PEZI</name>
<accession>A0AAN6RV57</accession>
<sequence length="63" mass="7266">MRLLNTTTLKLTEFTRDKGFGKIRLCCQQAKRDTLKWACVDTCCIDKTSSAELSEAIISMYKW</sequence>
<evidence type="ECO:0000313" key="2">
    <source>
        <dbReference type="Proteomes" id="UP001303889"/>
    </source>
</evidence>
<dbReference type="PANTHER" id="PTHR10622">
    <property type="entry name" value="HET DOMAIN-CONTAINING PROTEIN"/>
    <property type="match status" value="1"/>
</dbReference>
<evidence type="ECO:0000313" key="1">
    <source>
        <dbReference type="EMBL" id="KAK3904175.1"/>
    </source>
</evidence>
<reference evidence="1" key="2">
    <citation type="submission" date="2023-05" db="EMBL/GenBank/DDBJ databases">
        <authorList>
            <consortium name="Lawrence Berkeley National Laboratory"/>
            <person name="Steindorff A."/>
            <person name="Hensen N."/>
            <person name="Bonometti L."/>
            <person name="Westerberg I."/>
            <person name="Brannstrom I.O."/>
            <person name="Guillou S."/>
            <person name="Cros-Aarteil S."/>
            <person name="Calhoun S."/>
            <person name="Haridas S."/>
            <person name="Kuo A."/>
            <person name="Mondo S."/>
            <person name="Pangilinan J."/>
            <person name="Riley R."/>
            <person name="Labutti K."/>
            <person name="Andreopoulos B."/>
            <person name="Lipzen A."/>
            <person name="Chen C."/>
            <person name="Yanf M."/>
            <person name="Daum C."/>
            <person name="Ng V."/>
            <person name="Clum A."/>
            <person name="Ohm R."/>
            <person name="Martin F."/>
            <person name="Silar P."/>
            <person name="Natvig D."/>
            <person name="Lalanne C."/>
            <person name="Gautier V."/>
            <person name="Ament-Velasquez S.L."/>
            <person name="Kruys A."/>
            <person name="Hutchinson M.I."/>
            <person name="Powell A.J."/>
            <person name="Barry K."/>
            <person name="Miller A.N."/>
            <person name="Grigoriev I.V."/>
            <person name="Debuchy R."/>
            <person name="Gladieux P."/>
            <person name="Thoren M.H."/>
            <person name="Johannesson H."/>
        </authorList>
    </citation>
    <scope>NUCLEOTIDE SEQUENCE</scope>
    <source>
        <strain evidence="1">CBS 103.79</strain>
    </source>
</reference>
<keyword evidence="2" id="KW-1185">Reference proteome</keyword>
<reference evidence="1" key="1">
    <citation type="journal article" date="2023" name="Mol. Phylogenet. Evol.">
        <title>Genome-scale phylogeny and comparative genomics of the fungal order Sordariales.</title>
        <authorList>
            <person name="Hensen N."/>
            <person name="Bonometti L."/>
            <person name="Westerberg I."/>
            <person name="Brannstrom I.O."/>
            <person name="Guillou S."/>
            <person name="Cros-Aarteil S."/>
            <person name="Calhoun S."/>
            <person name="Haridas S."/>
            <person name="Kuo A."/>
            <person name="Mondo S."/>
            <person name="Pangilinan J."/>
            <person name="Riley R."/>
            <person name="LaButti K."/>
            <person name="Andreopoulos B."/>
            <person name="Lipzen A."/>
            <person name="Chen C."/>
            <person name="Yan M."/>
            <person name="Daum C."/>
            <person name="Ng V."/>
            <person name="Clum A."/>
            <person name="Steindorff A."/>
            <person name="Ohm R.A."/>
            <person name="Martin F."/>
            <person name="Silar P."/>
            <person name="Natvig D.O."/>
            <person name="Lalanne C."/>
            <person name="Gautier V."/>
            <person name="Ament-Velasquez S.L."/>
            <person name="Kruys A."/>
            <person name="Hutchinson M.I."/>
            <person name="Powell A.J."/>
            <person name="Barry K."/>
            <person name="Miller A.N."/>
            <person name="Grigoriev I.V."/>
            <person name="Debuchy R."/>
            <person name="Gladieux P."/>
            <person name="Hiltunen Thoren M."/>
            <person name="Johannesson H."/>
        </authorList>
    </citation>
    <scope>NUCLEOTIDE SEQUENCE</scope>
    <source>
        <strain evidence="1">CBS 103.79</strain>
    </source>
</reference>
<gene>
    <name evidence="1" type="ORF">C8A05DRAFT_32063</name>
</gene>
<comment type="caution">
    <text evidence="1">The sequence shown here is derived from an EMBL/GenBank/DDBJ whole genome shotgun (WGS) entry which is preliminary data.</text>
</comment>
<dbReference type="PANTHER" id="PTHR10622:SF10">
    <property type="entry name" value="HET DOMAIN-CONTAINING PROTEIN"/>
    <property type="match status" value="1"/>
</dbReference>
<dbReference type="Proteomes" id="UP001303889">
    <property type="component" value="Unassembled WGS sequence"/>
</dbReference>
<protein>
    <submittedName>
        <fullName evidence="1">Vegetative incompatibility protein HET-E-1</fullName>
    </submittedName>
</protein>
<dbReference type="AlphaFoldDB" id="A0AAN6RV57"/>